<evidence type="ECO:0000313" key="10">
    <source>
        <dbReference type="Proteomes" id="UP001206983"/>
    </source>
</evidence>
<feature type="non-terminal residue" evidence="9">
    <location>
        <position position="74"/>
    </location>
</feature>
<dbReference type="Pfam" id="PF02446">
    <property type="entry name" value="Glyco_hydro_77"/>
    <property type="match status" value="1"/>
</dbReference>
<dbReference type="AlphaFoldDB" id="A0AAE3HCS8"/>
<organism evidence="9 10">
    <name type="scientific">Methanolobus chelungpuianus</name>
    <dbReference type="NCBI Taxonomy" id="502115"/>
    <lineage>
        <taxon>Archaea</taxon>
        <taxon>Methanobacteriati</taxon>
        <taxon>Methanobacteriota</taxon>
        <taxon>Stenosarchaea group</taxon>
        <taxon>Methanomicrobia</taxon>
        <taxon>Methanosarcinales</taxon>
        <taxon>Methanosarcinaceae</taxon>
        <taxon>Methanolobus</taxon>
    </lineage>
</organism>
<comment type="caution">
    <text evidence="9">The sequence shown here is derived from an EMBL/GenBank/DDBJ whole genome shotgun (WGS) entry which is preliminary data.</text>
</comment>
<dbReference type="GO" id="GO:0004134">
    <property type="term" value="F:4-alpha-glucanotransferase activity"/>
    <property type="evidence" value="ECO:0007669"/>
    <property type="project" value="UniProtKB-EC"/>
</dbReference>
<keyword evidence="5" id="KW-0808">Transferase</keyword>
<dbReference type="InterPro" id="IPR003385">
    <property type="entry name" value="Glyco_hydro_77"/>
</dbReference>
<evidence type="ECO:0000256" key="6">
    <source>
        <dbReference type="ARBA" id="ARBA00023277"/>
    </source>
</evidence>
<keyword evidence="4" id="KW-0328">Glycosyltransferase</keyword>
<protein>
    <recommendedName>
        <fullName evidence="3">4-alpha-glucanotransferase</fullName>
        <ecNumber evidence="3">2.4.1.25</ecNumber>
    </recommendedName>
    <alternativeName>
        <fullName evidence="7">Amylomaltase</fullName>
    </alternativeName>
    <alternativeName>
        <fullName evidence="8">Disproportionating enzyme</fullName>
    </alternativeName>
</protein>
<dbReference type="EMBL" id="JTEO01000053">
    <property type="protein sequence ID" value="MCQ6963931.1"/>
    <property type="molecule type" value="Genomic_DNA"/>
</dbReference>
<dbReference type="PANTHER" id="PTHR32438:SF5">
    <property type="entry name" value="4-ALPHA-GLUCANOTRANSFERASE DPE1, CHLOROPLASTIC_AMYLOPLASTIC"/>
    <property type="match status" value="1"/>
</dbReference>
<dbReference type="GO" id="GO:0005975">
    <property type="term" value="P:carbohydrate metabolic process"/>
    <property type="evidence" value="ECO:0007669"/>
    <property type="project" value="InterPro"/>
</dbReference>
<sequence>MHITSLPSPYGIGTFGKGAYRFVDFLEKAGQGYWQVLPLGLTGYGDSPYQSFSSFAGNPYFIDLELLREEGLLE</sequence>
<dbReference type="PANTHER" id="PTHR32438">
    <property type="entry name" value="4-ALPHA-GLUCANOTRANSFERASE DPE1, CHLOROPLASTIC/AMYLOPLASTIC"/>
    <property type="match status" value="1"/>
</dbReference>
<evidence type="ECO:0000256" key="1">
    <source>
        <dbReference type="ARBA" id="ARBA00000439"/>
    </source>
</evidence>
<gene>
    <name evidence="9" type="ORF">PV02_12795</name>
</gene>
<evidence type="ECO:0000256" key="4">
    <source>
        <dbReference type="ARBA" id="ARBA00022676"/>
    </source>
</evidence>
<evidence type="ECO:0000256" key="8">
    <source>
        <dbReference type="ARBA" id="ARBA00031501"/>
    </source>
</evidence>
<dbReference type="Proteomes" id="UP001206983">
    <property type="component" value="Unassembled WGS sequence"/>
</dbReference>
<keyword evidence="6" id="KW-0119">Carbohydrate metabolism</keyword>
<name>A0AAE3HCS8_9EURY</name>
<comment type="catalytic activity">
    <reaction evidence="1">
        <text>Transfers a segment of a (1-&gt;4)-alpha-D-glucan to a new position in an acceptor, which may be glucose or a (1-&gt;4)-alpha-D-glucan.</text>
        <dbReference type="EC" id="2.4.1.25"/>
    </reaction>
</comment>
<evidence type="ECO:0000256" key="2">
    <source>
        <dbReference type="ARBA" id="ARBA00005684"/>
    </source>
</evidence>
<dbReference type="EC" id="2.4.1.25" evidence="3"/>
<dbReference type="SUPFAM" id="SSF51445">
    <property type="entry name" value="(Trans)glycosidases"/>
    <property type="match status" value="1"/>
</dbReference>
<dbReference type="Gene3D" id="3.20.20.80">
    <property type="entry name" value="Glycosidases"/>
    <property type="match status" value="1"/>
</dbReference>
<evidence type="ECO:0000256" key="7">
    <source>
        <dbReference type="ARBA" id="ARBA00031423"/>
    </source>
</evidence>
<reference evidence="9 10" key="1">
    <citation type="journal article" date="2011" name="Appl. Environ. Microbiol.">
        <title>Methanogenic archaea isolated from Taiwan's Chelungpu fault.</title>
        <authorList>
            <person name="Wu S.Y."/>
            <person name="Lai M.C."/>
        </authorList>
    </citation>
    <scope>NUCLEOTIDE SEQUENCE [LARGE SCALE GENOMIC DNA]</scope>
    <source>
        <strain evidence="9 10">St545Mb</strain>
    </source>
</reference>
<dbReference type="InterPro" id="IPR017853">
    <property type="entry name" value="GH"/>
</dbReference>
<accession>A0AAE3HCS8</accession>
<evidence type="ECO:0000313" key="9">
    <source>
        <dbReference type="EMBL" id="MCQ6963931.1"/>
    </source>
</evidence>
<comment type="similarity">
    <text evidence="2">Belongs to the disproportionating enzyme family.</text>
</comment>
<proteinExistence type="inferred from homology"/>
<evidence type="ECO:0000256" key="3">
    <source>
        <dbReference type="ARBA" id="ARBA00012560"/>
    </source>
</evidence>
<keyword evidence="10" id="KW-1185">Reference proteome</keyword>
<evidence type="ECO:0000256" key="5">
    <source>
        <dbReference type="ARBA" id="ARBA00022679"/>
    </source>
</evidence>